<sequence>MVRYKRNIDISIEKVSQDSYIINGKNYSVHSEKDHIEVIKYANRVGSALFGIYLLLDNHKLFIVRDLYEKEYMDTIQSLSSFLGLKVIVNS</sequence>
<dbReference type="EMBL" id="FNBN01000002">
    <property type="protein sequence ID" value="SDF70482.1"/>
    <property type="molecule type" value="Genomic_DNA"/>
</dbReference>
<gene>
    <name evidence="1" type="ORF">SAMN04488121_102710</name>
</gene>
<dbReference type="STRING" id="104663.SAMN04488121_102710"/>
<proteinExistence type="predicted"/>
<dbReference type="AlphaFoldDB" id="A0A1G7N940"/>
<protein>
    <submittedName>
        <fullName evidence="1">Uncharacterized protein</fullName>
    </submittedName>
</protein>
<dbReference type="Proteomes" id="UP000199045">
    <property type="component" value="Unassembled WGS sequence"/>
</dbReference>
<evidence type="ECO:0000313" key="1">
    <source>
        <dbReference type="EMBL" id="SDF70482.1"/>
    </source>
</evidence>
<name>A0A1G7N940_CHIFI</name>
<evidence type="ECO:0000313" key="2">
    <source>
        <dbReference type="Proteomes" id="UP000199045"/>
    </source>
</evidence>
<organism evidence="1 2">
    <name type="scientific">Chitinophaga filiformis</name>
    <name type="common">Myxococcus filiformis</name>
    <name type="synonym">Flexibacter filiformis</name>
    <dbReference type="NCBI Taxonomy" id="104663"/>
    <lineage>
        <taxon>Bacteria</taxon>
        <taxon>Pseudomonadati</taxon>
        <taxon>Bacteroidota</taxon>
        <taxon>Chitinophagia</taxon>
        <taxon>Chitinophagales</taxon>
        <taxon>Chitinophagaceae</taxon>
        <taxon>Chitinophaga</taxon>
    </lineage>
</organism>
<reference evidence="1 2" key="1">
    <citation type="submission" date="2016-10" db="EMBL/GenBank/DDBJ databases">
        <authorList>
            <person name="de Groot N.N."/>
        </authorList>
    </citation>
    <scope>NUCLEOTIDE SEQUENCE [LARGE SCALE GENOMIC DNA]</scope>
    <source>
        <strain evidence="1 2">DSM 527</strain>
    </source>
</reference>
<accession>A0A1G7N940</accession>